<dbReference type="Proteomes" id="UP000009026">
    <property type="component" value="Chromosome"/>
</dbReference>
<feature type="region of interest" description="Disordered" evidence="1">
    <location>
        <begin position="154"/>
        <end position="266"/>
    </location>
</feature>
<feature type="compositionally biased region" description="Polar residues" evidence="1">
    <location>
        <begin position="237"/>
        <end position="249"/>
    </location>
</feature>
<evidence type="ECO:0000313" key="3">
    <source>
        <dbReference type="EMBL" id="AKQ68464.1"/>
    </source>
</evidence>
<dbReference type="PATRIC" id="fig|1297742.4.peg.5463"/>
<feature type="chain" id="PRO_5005213157" evidence="2">
    <location>
        <begin position="23"/>
        <end position="651"/>
    </location>
</feature>
<dbReference type="RefSeq" id="WP_002639334.1">
    <property type="nucleotide sequence ID" value="NZ_CP012109.1"/>
</dbReference>
<dbReference type="EMBL" id="CP012109">
    <property type="protein sequence ID" value="AKQ68464.1"/>
    <property type="molecule type" value="Genomic_DNA"/>
</dbReference>
<dbReference type="OrthoDB" id="5383458at2"/>
<evidence type="ECO:0000256" key="1">
    <source>
        <dbReference type="SAM" id="MobiDB-lite"/>
    </source>
</evidence>
<dbReference type="AlphaFoldDB" id="A0A0H4X049"/>
<evidence type="ECO:0000313" key="4">
    <source>
        <dbReference type="Proteomes" id="UP000009026"/>
    </source>
</evidence>
<gene>
    <name evidence="3" type="ORF">A176_005376</name>
</gene>
<accession>A0A0H4X049</accession>
<feature type="compositionally biased region" description="Polar residues" evidence="1">
    <location>
        <begin position="211"/>
        <end position="222"/>
    </location>
</feature>
<protein>
    <submittedName>
        <fullName evidence="3">Uncharacterized protein</fullName>
    </submittedName>
</protein>
<reference evidence="3 4" key="1">
    <citation type="journal article" date="2016" name="PLoS ONE">
        <title>Complete Genome Sequence and Comparative Genomics of a Novel Myxobacterium Myxococcus hansupus.</title>
        <authorList>
            <person name="Sharma G."/>
            <person name="Narwani T."/>
            <person name="Subramanian S."/>
        </authorList>
    </citation>
    <scope>NUCLEOTIDE SEQUENCE [LARGE SCALE GENOMIC DNA]</scope>
    <source>
        <strain evidence="4">mixupus</strain>
    </source>
</reference>
<sequence length="651" mass="71303">MPAPFIRLLALLSLLSGGLAFAEPWKKAQPGTSTEQQVRGLFGAPTREQSAPGELVLIYEGEEALSGTRRAHFHLETKSRRLRRIDVFPGTVPTRDTVERMFGPGCSHSGSRKASCYEVKLSSRNEPYFHYVARGLAVFFSDGDVQSLAYLPRGRGRQARSADIAPPEVENEPEPATVPENPDGRVDSNVPGPAPVEVATVDDAPTPPQPAETSSEPETNDSPFAELRPATIAGEDTVQTGPASGTVTTGPPPLNEPKDTPQPETFRTARPDVLTLGGYYFQRADVLLTRRASDSATVAQPVFPALVDVYLDFRPQENLRTYVVGRLIYDPLDPNFSTPKTNLDKLWLYFGLFEQVFVTAGRQHVKWGSSRIWNPTDFLRAPNPDPLGVFDLRTGVDMVKVNIPFESLAANLWVVGTANLEDTPEGGLPQIRYGGAVRAEVALGTSELIATAAFLERRRPRYGLDYSLGVGVFDLNAEVALVQDSDLRLWTRGDEGFVVRPRTGFQVQASGGIAAQLRVADTYRTVLRLEGFYNQLGSDDRGLLTWLQTTGDYRPLFFGRMYGLAQLSVTARSNYEPTVSLTALGNVSDASYLGRLDLSFSKDNVAVAGFVEAPFGASGSEFRFQPDLSVAELPREDMGLFRVGLNLRLRL</sequence>
<keyword evidence="4" id="KW-1185">Reference proteome</keyword>
<dbReference type="STRING" id="1297742.A176_005376"/>
<dbReference type="KEGG" id="mym:A176_005376"/>
<name>A0A0H4X049_9BACT</name>
<proteinExistence type="predicted"/>
<organism evidence="3 4">
    <name type="scientific">Pseudomyxococcus hansupus</name>
    <dbReference type="NCBI Taxonomy" id="1297742"/>
    <lineage>
        <taxon>Bacteria</taxon>
        <taxon>Pseudomonadati</taxon>
        <taxon>Myxococcota</taxon>
        <taxon>Myxococcia</taxon>
        <taxon>Myxococcales</taxon>
        <taxon>Cystobacterineae</taxon>
        <taxon>Myxococcaceae</taxon>
        <taxon>Pseudomyxococcus</taxon>
    </lineage>
</organism>
<keyword evidence="2" id="KW-0732">Signal</keyword>
<evidence type="ECO:0000256" key="2">
    <source>
        <dbReference type="SAM" id="SignalP"/>
    </source>
</evidence>
<dbReference type="eggNOG" id="ENOG5032X2Y">
    <property type="taxonomic scope" value="Bacteria"/>
</dbReference>
<feature type="signal peptide" evidence="2">
    <location>
        <begin position="1"/>
        <end position="22"/>
    </location>
</feature>